<dbReference type="OrthoDB" id="10488099at2759"/>
<organism evidence="1 2">
    <name type="scientific">Parasponia andersonii</name>
    <name type="common">Sponia andersonii</name>
    <dbReference type="NCBI Taxonomy" id="3476"/>
    <lineage>
        <taxon>Eukaryota</taxon>
        <taxon>Viridiplantae</taxon>
        <taxon>Streptophyta</taxon>
        <taxon>Embryophyta</taxon>
        <taxon>Tracheophyta</taxon>
        <taxon>Spermatophyta</taxon>
        <taxon>Magnoliopsida</taxon>
        <taxon>eudicotyledons</taxon>
        <taxon>Gunneridae</taxon>
        <taxon>Pentapetalae</taxon>
        <taxon>rosids</taxon>
        <taxon>fabids</taxon>
        <taxon>Rosales</taxon>
        <taxon>Cannabaceae</taxon>
        <taxon>Parasponia</taxon>
    </lineage>
</organism>
<accession>A0A2P5AQQ0</accession>
<dbReference type="Proteomes" id="UP000237105">
    <property type="component" value="Unassembled WGS sequence"/>
</dbReference>
<comment type="caution">
    <text evidence="1">The sequence shown here is derived from an EMBL/GenBank/DDBJ whole genome shotgun (WGS) entry which is preliminary data.</text>
</comment>
<dbReference type="EMBL" id="JXTB01000485">
    <property type="protein sequence ID" value="PON38801.1"/>
    <property type="molecule type" value="Genomic_DNA"/>
</dbReference>
<protein>
    <submittedName>
        <fullName evidence="1">Uncharacterized protein</fullName>
    </submittedName>
</protein>
<evidence type="ECO:0000313" key="1">
    <source>
        <dbReference type="EMBL" id="PON38801.1"/>
    </source>
</evidence>
<gene>
    <name evidence="1" type="ORF">PanWU01x14_309940</name>
</gene>
<name>A0A2P5AQQ0_PARAD</name>
<dbReference type="AlphaFoldDB" id="A0A2P5AQQ0"/>
<evidence type="ECO:0000313" key="2">
    <source>
        <dbReference type="Proteomes" id="UP000237105"/>
    </source>
</evidence>
<reference evidence="2" key="1">
    <citation type="submission" date="2016-06" db="EMBL/GenBank/DDBJ databases">
        <title>Parallel loss of symbiosis genes in relatives of nitrogen-fixing non-legume Parasponia.</title>
        <authorList>
            <person name="Van Velzen R."/>
            <person name="Holmer R."/>
            <person name="Bu F."/>
            <person name="Rutten L."/>
            <person name="Van Zeijl A."/>
            <person name="Liu W."/>
            <person name="Santuari L."/>
            <person name="Cao Q."/>
            <person name="Sharma T."/>
            <person name="Shen D."/>
            <person name="Roswanjaya Y."/>
            <person name="Wardhani T."/>
            <person name="Kalhor M.S."/>
            <person name="Jansen J."/>
            <person name="Van den Hoogen J."/>
            <person name="Gungor B."/>
            <person name="Hartog M."/>
            <person name="Hontelez J."/>
            <person name="Verver J."/>
            <person name="Yang W.-C."/>
            <person name="Schijlen E."/>
            <person name="Repin R."/>
            <person name="Schilthuizen M."/>
            <person name="Schranz E."/>
            <person name="Heidstra R."/>
            <person name="Miyata K."/>
            <person name="Fedorova E."/>
            <person name="Kohlen W."/>
            <person name="Bisseling T."/>
            <person name="Smit S."/>
            <person name="Geurts R."/>
        </authorList>
    </citation>
    <scope>NUCLEOTIDE SEQUENCE [LARGE SCALE GENOMIC DNA]</scope>
    <source>
        <strain evidence="2">cv. WU1-14</strain>
    </source>
</reference>
<proteinExistence type="predicted"/>
<keyword evidence="2" id="KW-1185">Reference proteome</keyword>
<sequence>MFLVGMVDLALEARRTSTQLKNLCVVNAVEGSGCELELPATGLVGSVGAGAECTIIKAVLGCDVLGDSGFGIGSRADFNAVEESGDVANGVEGSGFELELLLVVVVGGVSAGVECSTAIIAVLGDDVLGGKGDGFGGPVVSFTDGVEDNANAEDGVFNG</sequence>